<dbReference type="Proteomes" id="UP001237642">
    <property type="component" value="Unassembled WGS sequence"/>
</dbReference>
<protein>
    <recommendedName>
        <fullName evidence="1">Endonuclease/exonuclease/phosphatase domain-containing protein</fullName>
    </recommendedName>
</protein>
<dbReference type="AlphaFoldDB" id="A0AAD8H4Q4"/>
<sequence length="309" mass="35809">MNAFAWNCQGLGSPGKIQFLQDVTRIEKPNFIFLSETISIYVKMEKLCHNLGYEGLIAVEPQGKSGGIVMLWKNAENVNLISFSRSHIDVSINKIGSNSWRLTWVYGEPERSQRHKTWELLRNLSRDANLSWCLVGDLNNVRSQADKRGGHPYPNHLIEGFNECLQDTELHDLDIVGHQFTWERGRNTDHWIEIRLFRVLANSQWLRMFTMAKVYNLEGSPSDHSPLLLVSEEKTKGNKKRQFRFENTCYRVGTGWWSLGICIRVVLRYWFMLSSILDLVVAQLVRVGSCHHKKFVLLKESEDAEQEEV</sequence>
<keyword evidence="3" id="KW-1185">Reference proteome</keyword>
<proteinExistence type="predicted"/>
<gene>
    <name evidence="2" type="ORF">POM88_044065</name>
</gene>
<dbReference type="Gene3D" id="3.60.10.10">
    <property type="entry name" value="Endonuclease/exonuclease/phosphatase"/>
    <property type="match status" value="1"/>
</dbReference>
<dbReference type="Pfam" id="PF03372">
    <property type="entry name" value="Exo_endo_phos"/>
    <property type="match status" value="1"/>
</dbReference>
<dbReference type="GO" id="GO:0003824">
    <property type="term" value="F:catalytic activity"/>
    <property type="evidence" value="ECO:0007669"/>
    <property type="project" value="InterPro"/>
</dbReference>
<accession>A0AAD8H4Q4</accession>
<evidence type="ECO:0000259" key="1">
    <source>
        <dbReference type="Pfam" id="PF03372"/>
    </source>
</evidence>
<reference evidence="2" key="2">
    <citation type="submission" date="2023-05" db="EMBL/GenBank/DDBJ databases">
        <authorList>
            <person name="Schelkunov M.I."/>
        </authorList>
    </citation>
    <scope>NUCLEOTIDE SEQUENCE</scope>
    <source>
        <strain evidence="2">Hsosn_3</strain>
        <tissue evidence="2">Leaf</tissue>
    </source>
</reference>
<evidence type="ECO:0000313" key="2">
    <source>
        <dbReference type="EMBL" id="KAK1359591.1"/>
    </source>
</evidence>
<organism evidence="2 3">
    <name type="scientific">Heracleum sosnowskyi</name>
    <dbReference type="NCBI Taxonomy" id="360622"/>
    <lineage>
        <taxon>Eukaryota</taxon>
        <taxon>Viridiplantae</taxon>
        <taxon>Streptophyta</taxon>
        <taxon>Embryophyta</taxon>
        <taxon>Tracheophyta</taxon>
        <taxon>Spermatophyta</taxon>
        <taxon>Magnoliopsida</taxon>
        <taxon>eudicotyledons</taxon>
        <taxon>Gunneridae</taxon>
        <taxon>Pentapetalae</taxon>
        <taxon>asterids</taxon>
        <taxon>campanulids</taxon>
        <taxon>Apiales</taxon>
        <taxon>Apiaceae</taxon>
        <taxon>Apioideae</taxon>
        <taxon>apioid superclade</taxon>
        <taxon>Tordylieae</taxon>
        <taxon>Tordyliinae</taxon>
        <taxon>Heracleum</taxon>
    </lineage>
</organism>
<dbReference type="SUPFAM" id="SSF56219">
    <property type="entry name" value="DNase I-like"/>
    <property type="match status" value="1"/>
</dbReference>
<dbReference type="InterPro" id="IPR036691">
    <property type="entry name" value="Endo/exonu/phosph_ase_sf"/>
</dbReference>
<name>A0AAD8H4Q4_9APIA</name>
<dbReference type="PANTHER" id="PTHR35218">
    <property type="entry name" value="RNASE H DOMAIN-CONTAINING PROTEIN"/>
    <property type="match status" value="1"/>
</dbReference>
<reference evidence="2" key="1">
    <citation type="submission" date="2023-02" db="EMBL/GenBank/DDBJ databases">
        <title>Genome of toxic invasive species Heracleum sosnowskyi carries increased number of genes despite the absence of recent whole-genome duplications.</title>
        <authorList>
            <person name="Schelkunov M."/>
            <person name="Shtratnikova V."/>
            <person name="Makarenko M."/>
            <person name="Klepikova A."/>
            <person name="Omelchenko D."/>
            <person name="Novikova G."/>
            <person name="Obukhova E."/>
            <person name="Bogdanov V."/>
            <person name="Penin A."/>
            <person name="Logacheva M."/>
        </authorList>
    </citation>
    <scope>NUCLEOTIDE SEQUENCE</scope>
    <source>
        <strain evidence="2">Hsosn_3</strain>
        <tissue evidence="2">Leaf</tissue>
    </source>
</reference>
<dbReference type="EMBL" id="JAUIZM010000010">
    <property type="protein sequence ID" value="KAK1359591.1"/>
    <property type="molecule type" value="Genomic_DNA"/>
</dbReference>
<dbReference type="PANTHER" id="PTHR35218:SF9">
    <property type="entry name" value="ENDONUCLEASE_EXONUCLEASE_PHOSPHATASE DOMAIN-CONTAINING PROTEIN"/>
    <property type="match status" value="1"/>
</dbReference>
<feature type="domain" description="Endonuclease/exonuclease/phosphatase" evidence="1">
    <location>
        <begin position="6"/>
        <end position="191"/>
    </location>
</feature>
<evidence type="ECO:0000313" key="3">
    <source>
        <dbReference type="Proteomes" id="UP001237642"/>
    </source>
</evidence>
<comment type="caution">
    <text evidence="2">The sequence shown here is derived from an EMBL/GenBank/DDBJ whole genome shotgun (WGS) entry which is preliminary data.</text>
</comment>
<dbReference type="InterPro" id="IPR005135">
    <property type="entry name" value="Endo/exonuclease/phosphatase"/>
</dbReference>